<evidence type="ECO:0000256" key="1">
    <source>
        <dbReference type="ARBA" id="ARBA00022536"/>
    </source>
</evidence>
<dbReference type="InterPro" id="IPR049883">
    <property type="entry name" value="NOTCH1_EGF-like"/>
</dbReference>
<sequence length="509" mass="57097">MELALECCLCQLVWTENRTNHKAWEELRAQARETACPGAGCCSLLHNVTDSKNDISKRRAIMSDDPDAMLGVTTTTVPSTESNAVTFAPDNVPEEFDFSMGGGINLPSLFPFTEGTTEVATQKTQHGKRTSGMRGEFRLGRRTGIMAYKRMQSSKEPMSERATMPKHYWIVPVCTTSSLRVRLCAKSKNTTMRRCERMQGGSEYLRSRNDVYQCARWTQMRGSKMSGQSEVRHPLILPPRSPPKKLKDVNECSTADQCKPWERCVNQMGYFVCQQKLNCEHGTRINANGTSCDDIDECTEKSFNCRSDEICMNKPGSYDCVPSPCSVTQIVKKQDPKRLCYWAIQTQNLNDVDECQVFGSQASCPDPRARCVNTNGSHLCACPDGFIWVDYPISKCKDIDECAQQPDRCGKEHRCVNVEGSYNCVCAPGYQATEDSKRCVDIDECQAHLYQSNSRNLCPHSLCVNTPGSYECRCPDGFRLGPGGRCYGKSRTMSKCTVSSLIHLFFLFK</sequence>
<evidence type="ECO:0000313" key="8">
    <source>
        <dbReference type="Proteomes" id="UP000316759"/>
    </source>
</evidence>
<keyword evidence="8" id="KW-1185">Reference proteome</keyword>
<dbReference type="PROSITE" id="PS50026">
    <property type="entry name" value="EGF_3"/>
    <property type="match status" value="1"/>
</dbReference>
<proteinExistence type="predicted"/>
<comment type="caution">
    <text evidence="5">Lacks conserved residue(s) required for the propagation of feature annotation.</text>
</comment>
<dbReference type="FunFam" id="2.10.25.10:FF:000002">
    <property type="entry name" value="Latent-transforming growth factor beta-binding protein 3"/>
    <property type="match status" value="1"/>
</dbReference>
<dbReference type="InterPro" id="IPR000742">
    <property type="entry name" value="EGF"/>
</dbReference>
<dbReference type="EMBL" id="SUNJ01008873">
    <property type="protein sequence ID" value="TPP60865.1"/>
    <property type="molecule type" value="Genomic_DNA"/>
</dbReference>
<dbReference type="PROSITE" id="PS00010">
    <property type="entry name" value="ASX_HYDROXYL"/>
    <property type="match status" value="2"/>
</dbReference>
<evidence type="ECO:0000313" key="7">
    <source>
        <dbReference type="EMBL" id="TPP60865.1"/>
    </source>
</evidence>
<dbReference type="InterPro" id="IPR052235">
    <property type="entry name" value="Nephronectin_domain"/>
</dbReference>
<dbReference type="InterPro" id="IPR009030">
    <property type="entry name" value="Growth_fac_rcpt_cys_sf"/>
</dbReference>
<dbReference type="Pfam" id="PF07645">
    <property type="entry name" value="EGF_CA"/>
    <property type="match status" value="5"/>
</dbReference>
<dbReference type="AlphaFoldDB" id="A0A504YK82"/>
<dbReference type="PANTHER" id="PTHR24050:SF28">
    <property type="entry name" value="UROMODULIN-LIKE"/>
    <property type="match status" value="1"/>
</dbReference>
<dbReference type="Proteomes" id="UP000316759">
    <property type="component" value="Unassembled WGS sequence"/>
</dbReference>
<evidence type="ECO:0000256" key="5">
    <source>
        <dbReference type="PROSITE-ProRule" id="PRU00076"/>
    </source>
</evidence>
<evidence type="ECO:0000256" key="2">
    <source>
        <dbReference type="ARBA" id="ARBA00022729"/>
    </source>
</evidence>
<dbReference type="PROSITE" id="PS01186">
    <property type="entry name" value="EGF_2"/>
    <property type="match status" value="2"/>
</dbReference>
<evidence type="ECO:0000256" key="4">
    <source>
        <dbReference type="ARBA" id="ARBA00023157"/>
    </source>
</evidence>
<gene>
    <name evidence="7" type="ORF">FGIG_01343</name>
</gene>
<keyword evidence="1 5" id="KW-0245">EGF-like domain</keyword>
<dbReference type="Gene3D" id="2.10.25.10">
    <property type="entry name" value="Laminin"/>
    <property type="match status" value="5"/>
</dbReference>
<protein>
    <recommendedName>
        <fullName evidence="6">EGF-like domain-containing protein</fullName>
    </recommendedName>
</protein>
<dbReference type="STRING" id="46835.A0A504YK82"/>
<dbReference type="InterPro" id="IPR000152">
    <property type="entry name" value="EGF-type_Asp/Asn_hydroxyl_site"/>
</dbReference>
<dbReference type="OrthoDB" id="10022113at2759"/>
<dbReference type="PROSITE" id="PS01187">
    <property type="entry name" value="EGF_CA"/>
    <property type="match status" value="2"/>
</dbReference>
<name>A0A504YK82_FASGI</name>
<evidence type="ECO:0000256" key="3">
    <source>
        <dbReference type="ARBA" id="ARBA00022737"/>
    </source>
</evidence>
<dbReference type="SMART" id="SM00181">
    <property type="entry name" value="EGF"/>
    <property type="match status" value="3"/>
</dbReference>
<reference evidence="7 8" key="1">
    <citation type="submission" date="2019-04" db="EMBL/GenBank/DDBJ databases">
        <title>Annotation for the trematode Fasciola gigantica.</title>
        <authorList>
            <person name="Choi Y.-J."/>
        </authorList>
    </citation>
    <scope>NUCLEOTIDE SEQUENCE [LARGE SCALE GENOMIC DNA]</scope>
    <source>
        <strain evidence="7">Uganda_cow_1</strain>
    </source>
</reference>
<keyword evidence="3" id="KW-0677">Repeat</keyword>
<keyword evidence="4" id="KW-1015">Disulfide bond</keyword>
<dbReference type="FunFam" id="2.10.25.10:FF:000038">
    <property type="entry name" value="Fibrillin 2"/>
    <property type="match status" value="1"/>
</dbReference>
<feature type="domain" description="EGF-like" evidence="6">
    <location>
        <begin position="398"/>
        <end position="440"/>
    </location>
</feature>
<organism evidence="7 8">
    <name type="scientific">Fasciola gigantica</name>
    <name type="common">Giant liver fluke</name>
    <dbReference type="NCBI Taxonomy" id="46835"/>
    <lineage>
        <taxon>Eukaryota</taxon>
        <taxon>Metazoa</taxon>
        <taxon>Spiralia</taxon>
        <taxon>Lophotrochozoa</taxon>
        <taxon>Platyhelminthes</taxon>
        <taxon>Trematoda</taxon>
        <taxon>Digenea</taxon>
        <taxon>Plagiorchiida</taxon>
        <taxon>Echinostomata</taxon>
        <taxon>Echinostomatoidea</taxon>
        <taxon>Fasciolidae</taxon>
        <taxon>Fasciola</taxon>
    </lineage>
</organism>
<dbReference type="SUPFAM" id="SSF57196">
    <property type="entry name" value="EGF/Laminin"/>
    <property type="match status" value="1"/>
</dbReference>
<evidence type="ECO:0000259" key="6">
    <source>
        <dbReference type="PROSITE" id="PS50026"/>
    </source>
</evidence>
<keyword evidence="2" id="KW-0732">Signal</keyword>
<dbReference type="GO" id="GO:0005576">
    <property type="term" value="C:extracellular region"/>
    <property type="evidence" value="ECO:0007669"/>
    <property type="project" value="UniProtKB-SubCell"/>
</dbReference>
<dbReference type="PANTHER" id="PTHR24050">
    <property type="entry name" value="PA14 DOMAIN-CONTAINING PROTEIN"/>
    <property type="match status" value="1"/>
</dbReference>
<comment type="caution">
    <text evidence="7">The sequence shown here is derived from an EMBL/GenBank/DDBJ whole genome shotgun (WGS) entry which is preliminary data.</text>
</comment>
<accession>A0A504YK82</accession>
<dbReference type="SUPFAM" id="SSF57184">
    <property type="entry name" value="Growth factor receptor domain"/>
    <property type="match status" value="1"/>
</dbReference>
<dbReference type="InterPro" id="IPR018097">
    <property type="entry name" value="EGF_Ca-bd_CS"/>
</dbReference>
<dbReference type="InterPro" id="IPR001881">
    <property type="entry name" value="EGF-like_Ca-bd_dom"/>
</dbReference>
<dbReference type="GO" id="GO:0005509">
    <property type="term" value="F:calcium ion binding"/>
    <property type="evidence" value="ECO:0007669"/>
    <property type="project" value="InterPro"/>
</dbReference>
<dbReference type="CDD" id="cd00054">
    <property type="entry name" value="EGF_CA"/>
    <property type="match status" value="3"/>
</dbReference>
<dbReference type="SMART" id="SM00179">
    <property type="entry name" value="EGF_CA"/>
    <property type="match status" value="5"/>
</dbReference>